<reference evidence="2" key="1">
    <citation type="journal article" date="2008" name="Nat. Genet.">
        <title>The Pristionchus pacificus genome provides a unique perspective on nematode lifestyle and parasitism.</title>
        <authorList>
            <person name="Dieterich C."/>
            <person name="Clifton S.W."/>
            <person name="Schuster L.N."/>
            <person name="Chinwalla A."/>
            <person name="Delehaunty K."/>
            <person name="Dinkelacker I."/>
            <person name="Fulton L."/>
            <person name="Fulton R."/>
            <person name="Godfrey J."/>
            <person name="Minx P."/>
            <person name="Mitreva M."/>
            <person name="Roeseler W."/>
            <person name="Tian H."/>
            <person name="Witte H."/>
            <person name="Yang S.P."/>
            <person name="Wilson R.K."/>
            <person name="Sommer R.J."/>
        </authorList>
    </citation>
    <scope>NUCLEOTIDE SEQUENCE [LARGE SCALE GENOMIC DNA]</scope>
    <source>
        <strain evidence="2">PS312</strain>
    </source>
</reference>
<dbReference type="AlphaFoldDB" id="A0A2A6C4H1"/>
<dbReference type="Proteomes" id="UP000005239">
    <property type="component" value="Unassembled WGS sequence"/>
</dbReference>
<dbReference type="EnsemblMetazoa" id="PPA40471.1">
    <property type="protein sequence ID" value="PPA40471.1"/>
    <property type="gene ID" value="WBGene00278840"/>
</dbReference>
<gene>
    <name evidence="1" type="primary">WBGene00278840</name>
</gene>
<dbReference type="PANTHER" id="PTHR45830">
    <property type="entry name" value="SERPENTINE RECEPTOR, CLASS I"/>
    <property type="match status" value="1"/>
</dbReference>
<name>A0A2A6C4H1_PRIPA</name>
<accession>A0A2A6C4H1</accession>
<organism evidence="1 2">
    <name type="scientific">Pristionchus pacificus</name>
    <name type="common">Parasitic nematode worm</name>
    <dbReference type="NCBI Taxonomy" id="54126"/>
    <lineage>
        <taxon>Eukaryota</taxon>
        <taxon>Metazoa</taxon>
        <taxon>Ecdysozoa</taxon>
        <taxon>Nematoda</taxon>
        <taxon>Chromadorea</taxon>
        <taxon>Rhabditida</taxon>
        <taxon>Rhabditina</taxon>
        <taxon>Diplogasteromorpha</taxon>
        <taxon>Diplogasteroidea</taxon>
        <taxon>Neodiplogasteridae</taxon>
        <taxon>Pristionchus</taxon>
    </lineage>
</organism>
<proteinExistence type="predicted"/>
<keyword evidence="2" id="KW-1185">Reference proteome</keyword>
<evidence type="ECO:0000313" key="2">
    <source>
        <dbReference type="Proteomes" id="UP000005239"/>
    </source>
</evidence>
<evidence type="ECO:0000313" key="1">
    <source>
        <dbReference type="EnsemblMetazoa" id="PPA40471.1"/>
    </source>
</evidence>
<sequence length="182" mass="20948">MFVMGISAIIFSANVPGIIFFGGDSPNKSMILQRSEYEWVRETAPNSLVFGEIFQLHSLKYVYGIIFFTSFLSYTAVWLSRKYLVFERKTMTMRQNARDSFMFGSLFTFFIPLFTFFFFLAVGIPSSIPHVHSVLGRNHSLKYDWVSDFSSCFSLSLSKQLNGRFNNSLTDEQIIPKGRICD</sequence>
<protein>
    <submittedName>
        <fullName evidence="1">Uncharacterized protein</fullName>
    </submittedName>
</protein>
<dbReference type="PANTHER" id="PTHR45830:SF15">
    <property type="entry name" value="SERPENTINE RECEPTOR, CLASS I"/>
    <property type="match status" value="1"/>
</dbReference>
<reference evidence="1" key="2">
    <citation type="submission" date="2022-06" db="UniProtKB">
        <authorList>
            <consortium name="EnsemblMetazoa"/>
        </authorList>
    </citation>
    <scope>IDENTIFICATION</scope>
    <source>
        <strain evidence="1">PS312</strain>
    </source>
</reference>
<accession>A0A8R1UTY1</accession>